<keyword evidence="4 5" id="KW-0472">Membrane</keyword>
<name>A0ABY1NMQ6_9BACT</name>
<dbReference type="EMBL" id="FXUB01000003">
    <property type="protein sequence ID" value="SMP13814.1"/>
    <property type="molecule type" value="Genomic_DNA"/>
</dbReference>
<comment type="caution">
    <text evidence="6">The sequence shown here is derived from an EMBL/GenBank/DDBJ whole genome shotgun (WGS) entry which is preliminary data.</text>
</comment>
<evidence type="ECO:0000256" key="1">
    <source>
        <dbReference type="ARBA" id="ARBA00022475"/>
    </source>
</evidence>
<comment type="similarity">
    <text evidence="5">Belongs to the FliO/MopB family.</text>
</comment>
<keyword evidence="2 5" id="KW-0812">Transmembrane</keyword>
<keyword evidence="6" id="KW-0282">Flagellum</keyword>
<evidence type="ECO:0000256" key="2">
    <source>
        <dbReference type="ARBA" id="ARBA00022692"/>
    </source>
</evidence>
<protein>
    <recommendedName>
        <fullName evidence="5">Flagellar protein</fullName>
    </recommendedName>
</protein>
<evidence type="ECO:0000313" key="7">
    <source>
        <dbReference type="Proteomes" id="UP001157911"/>
    </source>
</evidence>
<sequence>MFEGQVVKFLLTSFFAIFLLIAVYYLINKFNFYLPRAGKSRYIKLLEVLPVGKDFYLALVEVGEDRLLLAFTNSSVKLIKEFKVKDGDSDS</sequence>
<dbReference type="Proteomes" id="UP001157911">
    <property type="component" value="Unassembled WGS sequence"/>
</dbReference>
<organism evidence="6 7">
    <name type="scientific">Desulfurobacterium pacificum</name>
    <dbReference type="NCBI Taxonomy" id="240166"/>
    <lineage>
        <taxon>Bacteria</taxon>
        <taxon>Pseudomonadati</taxon>
        <taxon>Aquificota</taxon>
        <taxon>Aquificia</taxon>
        <taxon>Desulfurobacteriales</taxon>
        <taxon>Desulfurobacteriaceae</taxon>
        <taxon>Desulfurobacterium</taxon>
    </lineage>
</organism>
<feature type="transmembrane region" description="Helical" evidence="5">
    <location>
        <begin position="6"/>
        <end position="27"/>
    </location>
</feature>
<keyword evidence="6" id="KW-0966">Cell projection</keyword>
<keyword evidence="3 5" id="KW-1133">Transmembrane helix</keyword>
<accession>A0ABY1NMQ6</accession>
<keyword evidence="7" id="KW-1185">Reference proteome</keyword>
<keyword evidence="6" id="KW-0969">Cilium</keyword>
<evidence type="ECO:0000256" key="4">
    <source>
        <dbReference type="ARBA" id="ARBA00023136"/>
    </source>
</evidence>
<keyword evidence="1 5" id="KW-1003">Cell membrane</keyword>
<gene>
    <name evidence="6" type="ORF">SAMN06265339_1165</name>
</gene>
<comment type="subcellular location">
    <subcellularLocation>
        <location evidence="5">Cell membrane</location>
    </subcellularLocation>
    <subcellularLocation>
        <location evidence="5">Bacterial flagellum basal body</location>
    </subcellularLocation>
</comment>
<dbReference type="Pfam" id="PF04347">
    <property type="entry name" value="FliO"/>
    <property type="match status" value="1"/>
</dbReference>
<dbReference type="InterPro" id="IPR022781">
    <property type="entry name" value="Flagellar_biosynth_FliO"/>
</dbReference>
<reference evidence="6 7" key="1">
    <citation type="submission" date="2017-05" db="EMBL/GenBank/DDBJ databases">
        <authorList>
            <person name="Varghese N."/>
            <person name="Submissions S."/>
        </authorList>
    </citation>
    <scope>NUCLEOTIDE SEQUENCE [LARGE SCALE GENOMIC DNA]</scope>
    <source>
        <strain evidence="6 7">DSM 15522</strain>
    </source>
</reference>
<dbReference type="NCBIfam" id="TIGR03500">
    <property type="entry name" value="FliO_TIGR"/>
    <property type="match status" value="1"/>
</dbReference>
<proteinExistence type="inferred from homology"/>
<evidence type="ECO:0000256" key="5">
    <source>
        <dbReference type="RuleBase" id="RU362064"/>
    </source>
</evidence>
<keyword evidence="5" id="KW-0975">Bacterial flagellum</keyword>
<evidence type="ECO:0000313" key="6">
    <source>
        <dbReference type="EMBL" id="SMP13814.1"/>
    </source>
</evidence>
<evidence type="ECO:0000256" key="3">
    <source>
        <dbReference type="ARBA" id="ARBA00022989"/>
    </source>
</evidence>